<sequence>MMKLLPIGTIIILENGTQELMITARYPLYDNEGEIGYFDYAGCLYPQGMTSEENYFFNQEDIKKVIFTGYESLEEIELRKNILEQIQTTSYKKINIKEALD</sequence>
<evidence type="ECO:0008006" key="3">
    <source>
        <dbReference type="Google" id="ProtNLM"/>
    </source>
</evidence>
<dbReference type="Pfam" id="PF13780">
    <property type="entry name" value="DUF4176"/>
    <property type="match status" value="1"/>
</dbReference>
<dbReference type="AlphaFoldDB" id="A0A429ZJY3"/>
<dbReference type="OrthoDB" id="5124454at2"/>
<reference evidence="1 2" key="1">
    <citation type="submission" date="2017-05" db="EMBL/GenBank/DDBJ databases">
        <title>Vagococcus spp. assemblies.</title>
        <authorList>
            <person name="Gulvik C.A."/>
        </authorList>
    </citation>
    <scope>NUCLEOTIDE SEQUENCE [LARGE SCALE GENOMIC DNA]</scope>
    <source>
        <strain evidence="1 2">NCFB 2777</strain>
    </source>
</reference>
<gene>
    <name evidence="1" type="ORF">CBF35_11260</name>
</gene>
<dbReference type="InterPro" id="IPR025233">
    <property type="entry name" value="DUF4176"/>
</dbReference>
<proteinExistence type="predicted"/>
<name>A0A429ZJY3_9ENTE</name>
<keyword evidence="2" id="KW-1185">Reference proteome</keyword>
<comment type="caution">
    <text evidence="1">The sequence shown here is derived from an EMBL/GenBank/DDBJ whole genome shotgun (WGS) entry which is preliminary data.</text>
</comment>
<dbReference type="EMBL" id="NGJU01000017">
    <property type="protein sequence ID" value="RST94025.1"/>
    <property type="molecule type" value="Genomic_DNA"/>
</dbReference>
<accession>A0A429ZJY3</accession>
<protein>
    <recommendedName>
        <fullName evidence="3">DUF4176 domain-containing protein</fullName>
    </recommendedName>
</protein>
<evidence type="ECO:0000313" key="2">
    <source>
        <dbReference type="Proteomes" id="UP000287239"/>
    </source>
</evidence>
<evidence type="ECO:0000313" key="1">
    <source>
        <dbReference type="EMBL" id="RST94025.1"/>
    </source>
</evidence>
<dbReference type="Proteomes" id="UP000287239">
    <property type="component" value="Unassembled WGS sequence"/>
</dbReference>
<organism evidence="1 2">
    <name type="scientific">Vagococcus salmoninarum</name>
    <dbReference type="NCBI Taxonomy" id="2739"/>
    <lineage>
        <taxon>Bacteria</taxon>
        <taxon>Bacillati</taxon>
        <taxon>Bacillota</taxon>
        <taxon>Bacilli</taxon>
        <taxon>Lactobacillales</taxon>
        <taxon>Enterococcaceae</taxon>
        <taxon>Vagococcus</taxon>
    </lineage>
</organism>